<protein>
    <submittedName>
        <fullName evidence="3">Outer dense fiber protein 3-like</fullName>
    </submittedName>
</protein>
<dbReference type="RefSeq" id="XP_022112170.1">
    <property type="nucleotide sequence ID" value="XM_022256478.1"/>
</dbReference>
<feature type="region of interest" description="Disordered" evidence="1">
    <location>
        <begin position="1"/>
        <end position="24"/>
    </location>
</feature>
<dbReference type="OMA" id="APGNVME"/>
<dbReference type="KEGG" id="aplc:110991211"/>
<proteinExistence type="predicted"/>
<keyword evidence="2" id="KW-1185">Reference proteome</keyword>
<feature type="compositionally biased region" description="Polar residues" evidence="1">
    <location>
        <begin position="200"/>
        <end position="210"/>
    </location>
</feature>
<gene>
    <name evidence="3" type="primary">LOC110991211</name>
</gene>
<dbReference type="AlphaFoldDB" id="A0A8B8A5H6"/>
<feature type="region of interest" description="Disordered" evidence="1">
    <location>
        <begin position="162"/>
        <end position="222"/>
    </location>
</feature>
<evidence type="ECO:0000313" key="3">
    <source>
        <dbReference type="RefSeq" id="XP_022112170.1"/>
    </source>
</evidence>
<feature type="region of interest" description="Disordered" evidence="1">
    <location>
        <begin position="68"/>
        <end position="143"/>
    </location>
</feature>
<reference evidence="3" key="1">
    <citation type="submission" date="2025-08" db="UniProtKB">
        <authorList>
            <consortium name="RefSeq"/>
        </authorList>
    </citation>
    <scope>IDENTIFICATION</scope>
</reference>
<accession>A0A8B8A5H6</accession>
<name>A0A8B8A5H6_ACAPL</name>
<sequence>MAAGWEPTKPKQPIAAMYNGPGPGQYLLPGGTGTHRCDPRKRMFPAYSFGSRHVGLTDDCSPGPRYLTNPRINRHGHAGEPHYSLYGRPKDPKMFSTPGPGRYSPERAGQTAYKKAASYSFGARTKGSKHDKSPAPNNYTLPSILGGKSIAVTSAPNYSMTGRSKIGSCDEDLSKTPGPGTYKVVEPSVYKQKDPLYSMTGRNQLPSDSTLKPGPGAHSPEKVFINKDQAPKFSFGIKHSEYTTPLIIDASD</sequence>
<dbReference type="Pfam" id="PF07004">
    <property type="entry name" value="SHIPPO-rpt"/>
    <property type="match status" value="5"/>
</dbReference>
<dbReference type="Proteomes" id="UP000694845">
    <property type="component" value="Unplaced"/>
</dbReference>
<evidence type="ECO:0000256" key="1">
    <source>
        <dbReference type="SAM" id="MobiDB-lite"/>
    </source>
</evidence>
<dbReference type="PANTHER" id="PTHR21580">
    <property type="entry name" value="SHIPPO-1-RELATED"/>
    <property type="match status" value="1"/>
</dbReference>
<dbReference type="PANTHER" id="PTHR21580:SF28">
    <property type="entry name" value="BOREALIN N-TERMINAL DOMAIN-CONTAINING PROTEIN-RELATED"/>
    <property type="match status" value="1"/>
</dbReference>
<dbReference type="InterPro" id="IPR010736">
    <property type="entry name" value="SHIPPO-rpt"/>
</dbReference>
<evidence type="ECO:0000313" key="2">
    <source>
        <dbReference type="Proteomes" id="UP000694845"/>
    </source>
</evidence>
<dbReference type="OrthoDB" id="429991at2759"/>
<dbReference type="GO" id="GO:0005856">
    <property type="term" value="C:cytoskeleton"/>
    <property type="evidence" value="ECO:0007669"/>
    <property type="project" value="TreeGrafter"/>
</dbReference>
<dbReference type="InterPro" id="IPR051291">
    <property type="entry name" value="CIMAP"/>
</dbReference>
<dbReference type="GeneID" id="110991211"/>
<organism evidence="2 3">
    <name type="scientific">Acanthaster planci</name>
    <name type="common">Crown-of-thorns starfish</name>
    <dbReference type="NCBI Taxonomy" id="133434"/>
    <lineage>
        <taxon>Eukaryota</taxon>
        <taxon>Metazoa</taxon>
        <taxon>Echinodermata</taxon>
        <taxon>Eleutherozoa</taxon>
        <taxon>Asterozoa</taxon>
        <taxon>Asteroidea</taxon>
        <taxon>Valvatacea</taxon>
        <taxon>Valvatida</taxon>
        <taxon>Acanthasteridae</taxon>
        <taxon>Acanthaster</taxon>
    </lineage>
</organism>